<gene>
    <name evidence="2" type="ORF">GCM10023215_32900</name>
</gene>
<reference evidence="3" key="1">
    <citation type="journal article" date="2019" name="Int. J. Syst. Evol. Microbiol.">
        <title>The Global Catalogue of Microorganisms (GCM) 10K type strain sequencing project: providing services to taxonomists for standard genome sequencing and annotation.</title>
        <authorList>
            <consortium name="The Broad Institute Genomics Platform"/>
            <consortium name="The Broad Institute Genome Sequencing Center for Infectious Disease"/>
            <person name="Wu L."/>
            <person name="Ma J."/>
        </authorList>
    </citation>
    <scope>NUCLEOTIDE SEQUENCE [LARGE SCALE GENOMIC DNA]</scope>
    <source>
        <strain evidence="3">JCM 18055</strain>
    </source>
</reference>
<protein>
    <submittedName>
        <fullName evidence="2">Uncharacterized protein</fullName>
    </submittedName>
</protein>
<feature type="compositionally biased region" description="Basic and acidic residues" evidence="1">
    <location>
        <begin position="17"/>
        <end position="26"/>
    </location>
</feature>
<organism evidence="2 3">
    <name type="scientific">Pseudonocardia yuanmonensis</name>
    <dbReference type="NCBI Taxonomy" id="1095914"/>
    <lineage>
        <taxon>Bacteria</taxon>
        <taxon>Bacillati</taxon>
        <taxon>Actinomycetota</taxon>
        <taxon>Actinomycetes</taxon>
        <taxon>Pseudonocardiales</taxon>
        <taxon>Pseudonocardiaceae</taxon>
        <taxon>Pseudonocardia</taxon>
    </lineage>
</organism>
<proteinExistence type="predicted"/>
<dbReference type="Proteomes" id="UP001500325">
    <property type="component" value="Unassembled WGS sequence"/>
</dbReference>
<evidence type="ECO:0000256" key="1">
    <source>
        <dbReference type="SAM" id="MobiDB-lite"/>
    </source>
</evidence>
<comment type="caution">
    <text evidence="2">The sequence shown here is derived from an EMBL/GenBank/DDBJ whole genome shotgun (WGS) entry which is preliminary data.</text>
</comment>
<dbReference type="EMBL" id="BAABIC010000010">
    <property type="protein sequence ID" value="GAA4693128.1"/>
    <property type="molecule type" value="Genomic_DNA"/>
</dbReference>
<accession>A0ABP8WQ90</accession>
<name>A0ABP8WQ90_9PSEU</name>
<feature type="region of interest" description="Disordered" evidence="1">
    <location>
        <begin position="1"/>
        <end position="28"/>
    </location>
</feature>
<evidence type="ECO:0000313" key="2">
    <source>
        <dbReference type="EMBL" id="GAA4693128.1"/>
    </source>
</evidence>
<keyword evidence="3" id="KW-1185">Reference proteome</keyword>
<sequence length="113" mass="12411">MERAETGNPGGVTAMNDDGREARAAETMRSAPALRAGFALSDLTLRELWTAQVALGGMLSEEELRDTLELRREPTWAEHDVVAAALNDWFTERGQDHPVAYSEELRARDPGAS</sequence>
<evidence type="ECO:0000313" key="3">
    <source>
        <dbReference type="Proteomes" id="UP001500325"/>
    </source>
</evidence>